<organism evidence="5 6">
    <name type="scientific">candidate division TA06 bacterium 34_109</name>
    <dbReference type="NCBI Taxonomy" id="1635277"/>
    <lineage>
        <taxon>Bacteria</taxon>
        <taxon>Bacteria division TA06</taxon>
    </lineage>
</organism>
<dbReference type="Proteomes" id="UP000053467">
    <property type="component" value="Unassembled WGS sequence"/>
</dbReference>
<dbReference type="SUPFAM" id="SSF55073">
    <property type="entry name" value="Nucleotide cyclase"/>
    <property type="match status" value="2"/>
</dbReference>
<sequence>MFKIIPDLIFEKIENNQLKGKEEFFVFFVDIKGFTKITENLMKVDFKGSEILSEIINSFFGEVIKIVYSRGGDILTFAGDAFTGLLKKDEHGNLINILDLILTFSKENGRIKTTAGEFELSVKIGVSFGDLEWSILGDEKRIYYFKGEPINLAAEMEKYCNENEVVFSKEAEVFFPDKRFTYFKYGYRYDGKKDGFERVTEFSGKKFDEKILKSFIYTELPEDFAGEFRDVASMFISFDELDEKDQEKFLLTVFELSQKYKGYFDLVDFGDKGGKIFIIFGAPKSYENDLKRSLMLFYDKKLDRYRNFIKSGLAYGKVYAGYVGSPLRSTYTVLGDRVNVSARIMVESDFGEVCVDGFTEEILGTSFKTLFKKEKLLKGKSQKEKIFKVLNEEIFDKKIYFENEIVGREKEVNLVEDSLKPLLEGKNGGCVYIFGDAGIGKSRICFEIVSRNSEKFQFLIFKNENVDKEEFSSIKRFLFDFFKQDRFLSKNENIEIFNRIFENYKIKKNLKEIFKFLLNLVDQDSPIYKFNRKSLEEEIFFSLKEFIIFLCQIKPLVIIVEDLQYQDYKSNQFFEILSREVENYPFMTIFTSRYDYDGSKKFLNLYEKFPVKVIELKNFDYESCKSYIEKQLIFSPSEEVVRFIYERTEGNPFYVEQFSIYLLENEFIKNEEGKNILIKEIENIPSKISSIIIARIDRLNAELKSLVEKSSVIGYEVENEVLKRVSNLSNYENGIEKITKENILLKINQIKLIFKHSLIKDTVYNMILKKKLKEYHRIVGEVMEKLFISDEERLKDIAFHYEKGEIFDKAKIFYKKAGDYSHKKFRFSDGLNFYKKALNYASDFSEKLSIKVYLLRMEMLLGMWIEAKKGYEQILSEIVDYPENELKAEILKDYGDLLFQMGFYEECEKYLDESYVTFEKYKDKDKIADILSIRSQIFWRKNEYKKGIEIAEKILELVDETNDPETYANVFLTKGNIYKDMGHYEEAKKNYEVVLEVAQKNNLLLTLNAVYGNLGLIYWMKGDFEKALSYYLEIEKILKDVNSKTPLSYLYGNLGALYYSLKDYTKAEEYFLKQLKISRELNDRKSIRIVLNNLGGIANIKGNYAAESEFYKESLKIAEELGDRKGKRTVLSNLGQLYALLGDFDVSVSYLSESLKIAKEIDDKMGIALNNYYLSQTYLLNELPDLALKHVEESLSLLEKIKLEQYYYNSLLLKGEILVKMGDFDNGFKFLDEGIDFIKGRKEYEEYFVKYTLLKLFYQIKDEDEFIDSVKDLLSKHDKESIKGEIYYMLYKKTKREDFRKESLKIYEKFYKKFKNYNNFLRIVELTKES</sequence>
<dbReference type="Gene3D" id="1.25.40.10">
    <property type="entry name" value="Tetratricopeptide repeat domain"/>
    <property type="match status" value="2"/>
</dbReference>
<evidence type="ECO:0000259" key="4">
    <source>
        <dbReference type="PROSITE" id="PS50125"/>
    </source>
</evidence>
<dbReference type="GO" id="GO:0005737">
    <property type="term" value="C:cytoplasm"/>
    <property type="evidence" value="ECO:0007669"/>
    <property type="project" value="TreeGrafter"/>
</dbReference>
<dbReference type="Pfam" id="PF00211">
    <property type="entry name" value="Guanylate_cyc"/>
    <property type="match status" value="1"/>
</dbReference>
<dbReference type="GO" id="GO:0035556">
    <property type="term" value="P:intracellular signal transduction"/>
    <property type="evidence" value="ECO:0007669"/>
    <property type="project" value="InterPro"/>
</dbReference>
<dbReference type="Gene3D" id="3.40.50.300">
    <property type="entry name" value="P-loop containing nucleotide triphosphate hydrolases"/>
    <property type="match status" value="1"/>
</dbReference>
<feature type="repeat" description="TPR" evidence="3">
    <location>
        <begin position="1008"/>
        <end position="1041"/>
    </location>
</feature>
<dbReference type="SUPFAM" id="SSF52540">
    <property type="entry name" value="P-loop containing nucleoside triphosphate hydrolases"/>
    <property type="match status" value="1"/>
</dbReference>
<dbReference type="GO" id="GO:0005524">
    <property type="term" value="F:ATP binding"/>
    <property type="evidence" value="ECO:0007669"/>
    <property type="project" value="UniProtKB-KW"/>
</dbReference>
<feature type="domain" description="Guanylate cyclase" evidence="4">
    <location>
        <begin position="25"/>
        <end position="157"/>
    </location>
</feature>
<evidence type="ECO:0000256" key="3">
    <source>
        <dbReference type="PROSITE-ProRule" id="PRU00339"/>
    </source>
</evidence>
<feature type="repeat" description="TPR" evidence="3">
    <location>
        <begin position="1048"/>
        <end position="1081"/>
    </location>
</feature>
<dbReference type="PANTHER" id="PTHR16305">
    <property type="entry name" value="TESTICULAR SOLUBLE ADENYLYL CYCLASE"/>
    <property type="match status" value="1"/>
</dbReference>
<keyword evidence="2" id="KW-0067">ATP-binding</keyword>
<dbReference type="SUPFAM" id="SSF81901">
    <property type="entry name" value="HCP-like"/>
    <property type="match status" value="1"/>
</dbReference>
<dbReference type="Pfam" id="PF13424">
    <property type="entry name" value="TPR_12"/>
    <property type="match status" value="3"/>
</dbReference>
<dbReference type="InterPro" id="IPR011990">
    <property type="entry name" value="TPR-like_helical_dom_sf"/>
</dbReference>
<dbReference type="SMART" id="SM00028">
    <property type="entry name" value="TPR"/>
    <property type="match status" value="8"/>
</dbReference>
<accession>A0A101I3B2</accession>
<keyword evidence="3" id="KW-0802">TPR repeat</keyword>
<dbReference type="InterPro" id="IPR027417">
    <property type="entry name" value="P-loop_NTPase"/>
</dbReference>
<dbReference type="InterPro" id="IPR019734">
    <property type="entry name" value="TPR_rpt"/>
</dbReference>
<dbReference type="GO" id="GO:0004016">
    <property type="term" value="F:adenylate cyclase activity"/>
    <property type="evidence" value="ECO:0007669"/>
    <property type="project" value="UniProtKB-ARBA"/>
</dbReference>
<evidence type="ECO:0000256" key="2">
    <source>
        <dbReference type="ARBA" id="ARBA00022840"/>
    </source>
</evidence>
<keyword evidence="1" id="KW-0547">Nucleotide-binding</keyword>
<evidence type="ECO:0000256" key="1">
    <source>
        <dbReference type="ARBA" id="ARBA00022741"/>
    </source>
</evidence>
<dbReference type="InterPro" id="IPR041664">
    <property type="entry name" value="AAA_16"/>
</dbReference>
<dbReference type="CDD" id="cd07302">
    <property type="entry name" value="CHD"/>
    <property type="match status" value="1"/>
</dbReference>
<dbReference type="SUPFAM" id="SSF48452">
    <property type="entry name" value="TPR-like"/>
    <property type="match status" value="1"/>
</dbReference>
<dbReference type="PROSITE" id="PS50005">
    <property type="entry name" value="TPR"/>
    <property type="match status" value="3"/>
</dbReference>
<dbReference type="Pfam" id="PF13191">
    <property type="entry name" value="AAA_16"/>
    <property type="match status" value="1"/>
</dbReference>
<dbReference type="EMBL" id="LGGX01000003">
    <property type="protein sequence ID" value="KUK87599.1"/>
    <property type="molecule type" value="Genomic_DNA"/>
</dbReference>
<dbReference type="PANTHER" id="PTHR16305:SF28">
    <property type="entry name" value="GUANYLATE CYCLASE DOMAIN-CONTAINING PROTEIN"/>
    <property type="match status" value="1"/>
</dbReference>
<dbReference type="InterPro" id="IPR001054">
    <property type="entry name" value="A/G_cyclase"/>
</dbReference>
<evidence type="ECO:0000313" key="6">
    <source>
        <dbReference type="Proteomes" id="UP000053467"/>
    </source>
</evidence>
<protein>
    <submittedName>
        <fullName evidence="5">Adenylate/guanylate cyclase with TPR repeat</fullName>
    </submittedName>
</protein>
<proteinExistence type="predicted"/>
<name>A0A101I3B2_UNCT6</name>
<dbReference type="Gene3D" id="3.30.70.1230">
    <property type="entry name" value="Nucleotide cyclase"/>
    <property type="match status" value="2"/>
</dbReference>
<dbReference type="GO" id="GO:0009190">
    <property type="term" value="P:cyclic nucleotide biosynthetic process"/>
    <property type="evidence" value="ECO:0007669"/>
    <property type="project" value="InterPro"/>
</dbReference>
<gene>
    <name evidence="5" type="ORF">XE03_0490</name>
</gene>
<evidence type="ECO:0000313" key="5">
    <source>
        <dbReference type="EMBL" id="KUK87599.1"/>
    </source>
</evidence>
<comment type="caution">
    <text evidence="5">The sequence shown here is derived from an EMBL/GenBank/DDBJ whole genome shotgun (WGS) entry which is preliminary data.</text>
</comment>
<dbReference type="InterPro" id="IPR029787">
    <property type="entry name" value="Nucleotide_cyclase"/>
</dbReference>
<feature type="domain" description="Guanylate cyclase" evidence="4">
    <location>
        <begin position="309"/>
        <end position="345"/>
    </location>
</feature>
<feature type="repeat" description="TPR" evidence="3">
    <location>
        <begin position="968"/>
        <end position="1001"/>
    </location>
</feature>
<reference evidence="6" key="1">
    <citation type="journal article" date="2015" name="MBio">
        <title>Genome-Resolved Metagenomic Analysis Reveals Roles for Candidate Phyla and Other Microbial Community Members in Biogeochemical Transformations in Oil Reservoirs.</title>
        <authorList>
            <person name="Hu P."/>
            <person name="Tom L."/>
            <person name="Singh A."/>
            <person name="Thomas B.C."/>
            <person name="Baker B.J."/>
            <person name="Piceno Y.M."/>
            <person name="Andersen G.L."/>
            <person name="Banfield J.F."/>
        </authorList>
    </citation>
    <scope>NUCLEOTIDE SEQUENCE [LARGE SCALE GENOMIC DNA]</scope>
</reference>
<dbReference type="PROSITE" id="PS50125">
    <property type="entry name" value="GUANYLATE_CYCLASE_2"/>
    <property type="match status" value="2"/>
</dbReference>